<comment type="subcellular location">
    <subcellularLocation>
        <location evidence="1">Endoplasmic reticulum</location>
    </subcellularLocation>
    <subcellularLocation>
        <location evidence="2">Lipid droplet</location>
    </subcellularLocation>
</comment>
<dbReference type="Pfam" id="PF10230">
    <property type="entry name" value="LIDHydrolase"/>
    <property type="match status" value="1"/>
</dbReference>
<protein>
    <recommendedName>
        <fullName evidence="4">Lipid droplet-associated hydrolase</fullName>
        <ecNumber evidence="9">3.1.1.13</ecNumber>
    </recommendedName>
    <alternativeName>
        <fullName evidence="8">Lipid droplet-associated serine hydrolase</fullName>
    </alternativeName>
</protein>
<dbReference type="InterPro" id="IPR029058">
    <property type="entry name" value="AB_hydrolase_fold"/>
</dbReference>
<dbReference type="GO" id="GO:0005783">
    <property type="term" value="C:endoplasmic reticulum"/>
    <property type="evidence" value="ECO:0007669"/>
    <property type="project" value="UniProtKB-SubCell"/>
</dbReference>
<evidence type="ECO:0000256" key="8">
    <source>
        <dbReference type="ARBA" id="ARBA00031924"/>
    </source>
</evidence>
<sequence>MATKSKDEVFCKADCVSVRGIPTRIMKVEQRNPGNQTSVNALDVLFLVIPGNPGVVDFYEVFMETLYKASGCRASVWGISHAGHAILPKEHSSNTETYSLEDQIDHKAAFIQDFVPPDKRIVLIGHSIGCHIILQIMQRHPTLPILKSLLLFPTIEKMWASPNGTVMAPFLCYARWLGVFVVFLGSYLSDWVKWRMVTWFLKERKVPTCAFHAALNLFNPSCANNSLTMAAHEMREVVEPDLDAVAKHLPKLVFYYGATDGWCPVDYHDDMKALFPEGDIRLCKRGMEHAFCLESSELMADMVWNWLHPVIKSSKS</sequence>
<dbReference type="EC" id="3.1.1.13" evidence="9"/>
<comment type="similarity">
    <text evidence="3">Belongs to the AB hydrolase superfamily. LDAH family.</text>
</comment>
<keyword evidence="7" id="KW-0256">Endoplasmic reticulum</keyword>
<dbReference type="GO" id="GO:0004771">
    <property type="term" value="F:sterol ester esterase activity"/>
    <property type="evidence" value="ECO:0007669"/>
    <property type="project" value="UniProtKB-EC"/>
</dbReference>
<dbReference type="EnsemblMetazoa" id="XM_038195960.1">
    <property type="protein sequence ID" value="XP_038051888.1"/>
    <property type="gene ID" value="LOC119724755"/>
</dbReference>
<dbReference type="PANTHER" id="PTHR13390:SF0">
    <property type="entry name" value="LIPID DROPLET-ASSOCIATED HYDROLASE"/>
    <property type="match status" value="1"/>
</dbReference>
<dbReference type="CTD" id="60526"/>
<dbReference type="RefSeq" id="XP_038051888.1">
    <property type="nucleotide sequence ID" value="XM_038195960.1"/>
</dbReference>
<dbReference type="PANTHER" id="PTHR13390">
    <property type="entry name" value="LIPASE"/>
    <property type="match status" value="1"/>
</dbReference>
<evidence type="ECO:0000313" key="11">
    <source>
        <dbReference type="EnsemblMetazoa" id="XP_038051889.1"/>
    </source>
</evidence>
<dbReference type="EnsemblMetazoa" id="XM_038195961.1">
    <property type="protein sequence ID" value="XP_038051889.1"/>
    <property type="gene ID" value="LOC119724755"/>
</dbReference>
<evidence type="ECO:0000256" key="6">
    <source>
        <dbReference type="ARBA" id="ARBA00022801"/>
    </source>
</evidence>
<comment type="catalytic activity">
    <reaction evidence="10">
        <text>a cholesterol ester + H2O = cholesterol + a fatty acid + H(+)</text>
        <dbReference type="Rhea" id="RHEA:36403"/>
        <dbReference type="ChEBI" id="CHEBI:15377"/>
        <dbReference type="ChEBI" id="CHEBI:15378"/>
        <dbReference type="ChEBI" id="CHEBI:16113"/>
        <dbReference type="ChEBI" id="CHEBI:17002"/>
        <dbReference type="ChEBI" id="CHEBI:28868"/>
        <dbReference type="EC" id="3.1.1.13"/>
    </reaction>
    <physiologicalReaction direction="left-to-right" evidence="10">
        <dbReference type="Rhea" id="RHEA:36404"/>
    </physiologicalReaction>
</comment>
<dbReference type="AlphaFoldDB" id="A0A913ZKP0"/>
<evidence type="ECO:0000256" key="10">
    <source>
        <dbReference type="ARBA" id="ARBA00049527"/>
    </source>
</evidence>
<organism evidence="11 12">
    <name type="scientific">Patiria miniata</name>
    <name type="common">Bat star</name>
    <name type="synonym">Asterina miniata</name>
    <dbReference type="NCBI Taxonomy" id="46514"/>
    <lineage>
        <taxon>Eukaryota</taxon>
        <taxon>Metazoa</taxon>
        <taxon>Echinodermata</taxon>
        <taxon>Eleutherozoa</taxon>
        <taxon>Asterozoa</taxon>
        <taxon>Asteroidea</taxon>
        <taxon>Valvatacea</taxon>
        <taxon>Valvatida</taxon>
        <taxon>Asterinidae</taxon>
        <taxon>Patiria</taxon>
    </lineage>
</organism>
<evidence type="ECO:0000256" key="7">
    <source>
        <dbReference type="ARBA" id="ARBA00022824"/>
    </source>
</evidence>
<evidence type="ECO:0000256" key="4">
    <source>
        <dbReference type="ARBA" id="ARBA00019242"/>
    </source>
</evidence>
<evidence type="ECO:0000256" key="1">
    <source>
        <dbReference type="ARBA" id="ARBA00004240"/>
    </source>
</evidence>
<dbReference type="RefSeq" id="XP_038051889.1">
    <property type="nucleotide sequence ID" value="XM_038195961.1"/>
</dbReference>
<dbReference type="Gene3D" id="3.40.50.1820">
    <property type="entry name" value="alpha/beta hydrolase"/>
    <property type="match status" value="1"/>
</dbReference>
<dbReference type="Proteomes" id="UP000887568">
    <property type="component" value="Unplaced"/>
</dbReference>
<evidence type="ECO:0000256" key="2">
    <source>
        <dbReference type="ARBA" id="ARBA00004502"/>
    </source>
</evidence>
<evidence type="ECO:0000256" key="5">
    <source>
        <dbReference type="ARBA" id="ARBA00022677"/>
    </source>
</evidence>
<accession>A0A913ZKP0</accession>
<dbReference type="OrthoDB" id="448051at2759"/>
<dbReference type="SUPFAM" id="SSF53474">
    <property type="entry name" value="alpha/beta-Hydrolases"/>
    <property type="match status" value="1"/>
</dbReference>
<dbReference type="GO" id="GO:0034389">
    <property type="term" value="P:lipid droplet organization"/>
    <property type="evidence" value="ECO:0007669"/>
    <property type="project" value="UniProtKB-ARBA"/>
</dbReference>
<proteinExistence type="inferred from homology"/>
<keyword evidence="5" id="KW-0551">Lipid droplet</keyword>
<keyword evidence="12" id="KW-1185">Reference proteome</keyword>
<dbReference type="GO" id="GO:0019915">
    <property type="term" value="P:lipid storage"/>
    <property type="evidence" value="ECO:0007669"/>
    <property type="project" value="InterPro"/>
</dbReference>
<dbReference type="OMA" id="WVPVSYY"/>
<evidence type="ECO:0000313" key="12">
    <source>
        <dbReference type="Proteomes" id="UP000887568"/>
    </source>
</evidence>
<dbReference type="GeneID" id="119724755"/>
<dbReference type="GO" id="GO:0005811">
    <property type="term" value="C:lipid droplet"/>
    <property type="evidence" value="ECO:0007669"/>
    <property type="project" value="UniProtKB-SubCell"/>
</dbReference>
<name>A0A913ZKP0_PATMI</name>
<dbReference type="FunFam" id="3.40.50.1820:FF:000068">
    <property type="entry name" value="Lipid droplet associated hydrolase"/>
    <property type="match status" value="1"/>
</dbReference>
<evidence type="ECO:0000256" key="9">
    <source>
        <dbReference type="ARBA" id="ARBA00039150"/>
    </source>
</evidence>
<keyword evidence="6" id="KW-0378">Hydrolase</keyword>
<evidence type="ECO:0000256" key="3">
    <source>
        <dbReference type="ARBA" id="ARBA00008300"/>
    </source>
</evidence>
<reference evidence="11" key="1">
    <citation type="submission" date="2022-11" db="UniProtKB">
        <authorList>
            <consortium name="EnsemblMetazoa"/>
        </authorList>
    </citation>
    <scope>IDENTIFICATION</scope>
</reference>
<dbReference type="InterPro" id="IPR019363">
    <property type="entry name" value="LDAH"/>
</dbReference>